<dbReference type="EMBL" id="CP042913">
    <property type="protein sequence ID" value="QEG33281.1"/>
    <property type="molecule type" value="Genomic_DNA"/>
</dbReference>
<keyword evidence="1" id="KW-0808">Transferase</keyword>
<dbReference type="RefSeq" id="WP_148072072.1">
    <property type="nucleotide sequence ID" value="NZ_CP042913.1"/>
</dbReference>
<evidence type="ECO:0000313" key="2">
    <source>
        <dbReference type="Proteomes" id="UP000323917"/>
    </source>
</evidence>
<accession>A0A5B9QG07</accession>
<dbReference type="KEGG" id="bgok:Pr1d_05420"/>
<keyword evidence="2" id="KW-1185">Reference proteome</keyword>
<dbReference type="AlphaFoldDB" id="A0A5B9QG07"/>
<protein>
    <submittedName>
        <fullName evidence="1">Flagellin N-methylase</fullName>
    </submittedName>
</protein>
<proteinExistence type="predicted"/>
<dbReference type="Proteomes" id="UP000323917">
    <property type="component" value="Chromosome"/>
</dbReference>
<name>A0A5B9QG07_9BACT</name>
<dbReference type="GO" id="GO:0008168">
    <property type="term" value="F:methyltransferase activity"/>
    <property type="evidence" value="ECO:0007669"/>
    <property type="project" value="UniProtKB-KW"/>
</dbReference>
<keyword evidence="1" id="KW-0966">Cell projection</keyword>
<keyword evidence="1" id="KW-0969">Cilium</keyword>
<sequence length="146" mass="17444">MSTGYGLTQIPRDELPEGKVLCEYCTAKCCRYFALPIETPDEYQDFEYIRWYLLHERASVFKEDDDWYLLVHTVCKHLQDNNMCGIYETRPQICRDYTTKNCEYESDYTYEFYLETAEQVFEYTEAVCQKKGKSIRSRKPELLAVI</sequence>
<keyword evidence="1" id="KW-0282">Flagellum</keyword>
<reference evidence="1 2" key="1">
    <citation type="submission" date="2019-08" db="EMBL/GenBank/DDBJ databases">
        <title>Deep-cultivation of Planctomycetes and their phenomic and genomic characterization uncovers novel biology.</title>
        <authorList>
            <person name="Wiegand S."/>
            <person name="Jogler M."/>
            <person name="Boedeker C."/>
            <person name="Pinto D."/>
            <person name="Vollmers J."/>
            <person name="Rivas-Marin E."/>
            <person name="Kohn T."/>
            <person name="Peeters S.H."/>
            <person name="Heuer A."/>
            <person name="Rast P."/>
            <person name="Oberbeckmann S."/>
            <person name="Bunk B."/>
            <person name="Jeske O."/>
            <person name="Meyerdierks A."/>
            <person name="Storesund J.E."/>
            <person name="Kallscheuer N."/>
            <person name="Luecker S."/>
            <person name="Lage O.M."/>
            <person name="Pohl T."/>
            <person name="Merkel B.J."/>
            <person name="Hornburger P."/>
            <person name="Mueller R.-W."/>
            <person name="Bruemmer F."/>
            <person name="Labrenz M."/>
            <person name="Spormann A.M."/>
            <person name="Op den Camp H."/>
            <person name="Overmann J."/>
            <person name="Amann R."/>
            <person name="Jetten M.S.M."/>
            <person name="Mascher T."/>
            <person name="Medema M.H."/>
            <person name="Devos D.P."/>
            <person name="Kaster A.-K."/>
            <person name="Ovreas L."/>
            <person name="Rohde M."/>
            <person name="Galperin M.Y."/>
            <person name="Jogler C."/>
        </authorList>
    </citation>
    <scope>NUCLEOTIDE SEQUENCE [LARGE SCALE GENOMIC DNA]</scope>
    <source>
        <strain evidence="1 2">Pr1d</strain>
    </source>
</reference>
<dbReference type="Pfam" id="PF03692">
    <property type="entry name" value="CxxCxxCC"/>
    <property type="match status" value="1"/>
</dbReference>
<evidence type="ECO:0000313" key="1">
    <source>
        <dbReference type="EMBL" id="QEG33281.1"/>
    </source>
</evidence>
<dbReference type="OrthoDB" id="71604at2"/>
<keyword evidence="1" id="KW-0489">Methyltransferase</keyword>
<dbReference type="InterPro" id="IPR005358">
    <property type="entry name" value="Puta_zinc/iron-chelating_dom"/>
</dbReference>
<organism evidence="1 2">
    <name type="scientific">Bythopirellula goksoeyrii</name>
    <dbReference type="NCBI Taxonomy" id="1400387"/>
    <lineage>
        <taxon>Bacteria</taxon>
        <taxon>Pseudomonadati</taxon>
        <taxon>Planctomycetota</taxon>
        <taxon>Planctomycetia</taxon>
        <taxon>Pirellulales</taxon>
        <taxon>Lacipirellulaceae</taxon>
        <taxon>Bythopirellula</taxon>
    </lineage>
</organism>
<dbReference type="GO" id="GO:0032259">
    <property type="term" value="P:methylation"/>
    <property type="evidence" value="ECO:0007669"/>
    <property type="project" value="UniProtKB-KW"/>
</dbReference>
<gene>
    <name evidence="1" type="ORF">Pr1d_05420</name>
</gene>